<dbReference type="PANTHER" id="PTHR20930:SF2">
    <property type="entry name" value="NEXT TO BRCA1 GENE 1 PROTEIN"/>
    <property type="match status" value="1"/>
</dbReference>
<dbReference type="GO" id="GO:0005764">
    <property type="term" value="C:lysosome"/>
    <property type="evidence" value="ECO:0007669"/>
    <property type="project" value="UniProtKB-SubCell"/>
</dbReference>
<dbReference type="CDD" id="cd02340">
    <property type="entry name" value="ZZ_NBR1_like"/>
    <property type="match status" value="1"/>
</dbReference>
<dbReference type="InterPro" id="IPR034852">
    <property type="entry name" value="PB1_Nbr1"/>
</dbReference>
<dbReference type="OrthoDB" id="661148at2759"/>
<keyword evidence="21" id="KW-1185">Reference proteome</keyword>
<gene>
    <name evidence="20" type="primary">Nbr1</name>
    <name evidence="20" type="ORF">ODOGUJ_R14265</name>
</gene>
<dbReference type="FunFam" id="1.10.8.10:FF:000033">
    <property type="entry name" value="Next to BRCA1 gene 1 protein"/>
    <property type="match status" value="1"/>
</dbReference>
<keyword evidence="3" id="KW-0963">Cytoplasm</keyword>
<dbReference type="InterPro" id="IPR000433">
    <property type="entry name" value="Znf_ZZ"/>
</dbReference>
<evidence type="ECO:0000256" key="7">
    <source>
        <dbReference type="ARBA" id="ARBA00022833"/>
    </source>
</evidence>
<evidence type="ECO:0000256" key="16">
    <source>
        <dbReference type="SAM" id="MobiDB-lite"/>
    </source>
</evidence>
<evidence type="ECO:0000256" key="4">
    <source>
        <dbReference type="ARBA" id="ARBA00022553"/>
    </source>
</evidence>
<feature type="non-terminal residue" evidence="20">
    <location>
        <position position="939"/>
    </location>
</feature>
<name>A0A7K9YT45_9GALL</name>
<dbReference type="FunFam" id="3.10.20.90:FF:000291">
    <property type="entry name" value="Next to BRCA1 gene 1 protein"/>
    <property type="match status" value="1"/>
</dbReference>
<keyword evidence="5" id="KW-0479">Metal-binding</keyword>
<evidence type="ECO:0000256" key="14">
    <source>
        <dbReference type="PROSITE-ProRule" id="PRU00228"/>
    </source>
</evidence>
<dbReference type="PROSITE" id="PS50135">
    <property type="entry name" value="ZF_ZZ_2"/>
    <property type="match status" value="1"/>
</dbReference>
<feature type="compositionally biased region" description="Polar residues" evidence="16">
    <location>
        <begin position="727"/>
        <end position="737"/>
    </location>
</feature>
<feature type="compositionally biased region" description="Acidic residues" evidence="16">
    <location>
        <begin position="686"/>
        <end position="695"/>
    </location>
</feature>
<dbReference type="GO" id="GO:0031410">
    <property type="term" value="C:cytoplasmic vesicle"/>
    <property type="evidence" value="ECO:0007669"/>
    <property type="project" value="UniProtKB-KW"/>
</dbReference>
<feature type="coiled-coil region" evidence="15">
    <location>
        <begin position="281"/>
        <end position="315"/>
    </location>
</feature>
<dbReference type="AlphaFoldDB" id="A0A7K9YT45"/>
<dbReference type="CDD" id="cd14947">
    <property type="entry name" value="NBR1_like"/>
    <property type="match status" value="1"/>
</dbReference>
<dbReference type="PANTHER" id="PTHR20930">
    <property type="entry name" value="OVARIAN CARCINOMA ANTIGEN CA125-RELATED"/>
    <property type="match status" value="1"/>
</dbReference>
<evidence type="ECO:0000256" key="5">
    <source>
        <dbReference type="ARBA" id="ARBA00022723"/>
    </source>
</evidence>
<dbReference type="InterPro" id="IPR056893">
    <property type="entry name" value="UBA_Nbr1_C"/>
</dbReference>
<dbReference type="Pfam" id="PF16158">
    <property type="entry name" value="N_BRCA1_IG"/>
    <property type="match status" value="1"/>
</dbReference>
<evidence type="ECO:0000256" key="12">
    <source>
        <dbReference type="ARBA" id="ARBA00068689"/>
    </source>
</evidence>
<dbReference type="InterPro" id="IPR053793">
    <property type="entry name" value="PB1-like"/>
</dbReference>
<dbReference type="InterPro" id="IPR000270">
    <property type="entry name" value="PB1_dom"/>
</dbReference>
<evidence type="ECO:0000256" key="6">
    <source>
        <dbReference type="ARBA" id="ARBA00022771"/>
    </source>
</evidence>
<dbReference type="CDD" id="cd06396">
    <property type="entry name" value="PB1_NBR1"/>
    <property type="match status" value="1"/>
</dbReference>
<evidence type="ECO:0000313" key="21">
    <source>
        <dbReference type="Proteomes" id="UP000522663"/>
    </source>
</evidence>
<dbReference type="Pfam" id="PF24932">
    <property type="entry name" value="UBA_NBR1_C"/>
    <property type="match status" value="1"/>
</dbReference>
<dbReference type="Gene3D" id="3.10.20.90">
    <property type="entry name" value="Phosphatidylinositol 3-kinase Catalytic Subunit, Chain A, domain 1"/>
    <property type="match status" value="1"/>
</dbReference>
<dbReference type="Proteomes" id="UP000522663">
    <property type="component" value="Unassembled WGS sequence"/>
</dbReference>
<feature type="region of interest" description="Disordered" evidence="16">
    <location>
        <begin position="727"/>
        <end position="757"/>
    </location>
</feature>
<evidence type="ECO:0000256" key="13">
    <source>
        <dbReference type="ARBA" id="ARBA00083062"/>
    </source>
</evidence>
<dbReference type="PROSITE" id="PS01357">
    <property type="entry name" value="ZF_ZZ_1"/>
    <property type="match status" value="1"/>
</dbReference>
<organism evidence="20 21">
    <name type="scientific">Odontophorus gujanensis</name>
    <name type="common">marbled wood quail</name>
    <dbReference type="NCBI Taxonomy" id="886794"/>
    <lineage>
        <taxon>Eukaryota</taxon>
        <taxon>Metazoa</taxon>
        <taxon>Chordata</taxon>
        <taxon>Craniata</taxon>
        <taxon>Vertebrata</taxon>
        <taxon>Euteleostomi</taxon>
        <taxon>Archelosauria</taxon>
        <taxon>Archosauria</taxon>
        <taxon>Dinosauria</taxon>
        <taxon>Saurischia</taxon>
        <taxon>Theropoda</taxon>
        <taxon>Coelurosauria</taxon>
        <taxon>Aves</taxon>
        <taxon>Neognathae</taxon>
        <taxon>Galloanserae</taxon>
        <taxon>Galliformes</taxon>
        <taxon>Odontophoridae</taxon>
        <taxon>Odontophorus</taxon>
    </lineage>
</organism>
<dbReference type="GO" id="GO:0043130">
    <property type="term" value="F:ubiquitin binding"/>
    <property type="evidence" value="ECO:0007669"/>
    <property type="project" value="TreeGrafter"/>
</dbReference>
<dbReference type="GO" id="GO:0000407">
    <property type="term" value="C:phagophore assembly site"/>
    <property type="evidence" value="ECO:0007669"/>
    <property type="project" value="TreeGrafter"/>
</dbReference>
<feature type="non-terminal residue" evidence="20">
    <location>
        <position position="1"/>
    </location>
</feature>
<reference evidence="20 21" key="1">
    <citation type="submission" date="2019-09" db="EMBL/GenBank/DDBJ databases">
        <title>Bird 10,000 Genomes (B10K) Project - Family phase.</title>
        <authorList>
            <person name="Zhang G."/>
        </authorList>
    </citation>
    <scope>NUCLEOTIDE SEQUENCE [LARGE SCALE GENOMIC DNA]</scope>
    <source>
        <strain evidence="20">B10K-DU-001-53</strain>
        <tissue evidence="20">Muscle</tissue>
    </source>
</reference>
<feature type="region of interest" description="Disordered" evidence="16">
    <location>
        <begin position="652"/>
        <end position="705"/>
    </location>
</feature>
<evidence type="ECO:0000256" key="8">
    <source>
        <dbReference type="ARBA" id="ARBA00022843"/>
    </source>
</evidence>
<comment type="subcellular location">
    <subcellularLocation>
        <location evidence="11">Cytoplasm</location>
        <location evidence="11">Myofibril</location>
        <location evidence="11">Sarcomere</location>
        <location evidence="11">M line</location>
    </subcellularLocation>
    <subcellularLocation>
        <location evidence="2">Cytoplasmic vesicle</location>
        <location evidence="2">Autophagosome</location>
    </subcellularLocation>
    <subcellularLocation>
        <location evidence="1">Lysosome</location>
    </subcellularLocation>
</comment>
<evidence type="ECO:0000256" key="2">
    <source>
        <dbReference type="ARBA" id="ARBA00004419"/>
    </source>
</evidence>
<evidence type="ECO:0000256" key="15">
    <source>
        <dbReference type="SAM" id="Coils"/>
    </source>
</evidence>
<feature type="domain" description="UBA" evidence="17">
    <location>
        <begin position="885"/>
        <end position="930"/>
    </location>
</feature>
<feature type="compositionally biased region" description="Polar residues" evidence="16">
    <location>
        <begin position="803"/>
        <end position="816"/>
    </location>
</feature>
<feature type="region of interest" description="Disordered" evidence="16">
    <location>
        <begin position="174"/>
        <end position="194"/>
    </location>
</feature>
<dbReference type="InterPro" id="IPR015940">
    <property type="entry name" value="UBA"/>
</dbReference>
<dbReference type="Gene3D" id="1.10.8.10">
    <property type="entry name" value="DNA helicase RuvA subunit, C-terminal domain"/>
    <property type="match status" value="1"/>
</dbReference>
<dbReference type="InterPro" id="IPR043145">
    <property type="entry name" value="Znf_ZZ_sf"/>
</dbReference>
<evidence type="ECO:0000256" key="10">
    <source>
        <dbReference type="ARBA" id="ARBA00023329"/>
    </source>
</evidence>
<dbReference type="SMART" id="SM00291">
    <property type="entry name" value="ZnF_ZZ"/>
    <property type="match status" value="1"/>
</dbReference>
<comment type="caution">
    <text evidence="20">The sequence shown here is derived from an EMBL/GenBank/DDBJ whole genome shotgun (WGS) entry which is preliminary data.</text>
</comment>
<keyword evidence="7" id="KW-0862">Zinc</keyword>
<proteinExistence type="predicted"/>
<feature type="compositionally biased region" description="Basic and acidic residues" evidence="16">
    <location>
        <begin position="818"/>
        <end position="830"/>
    </location>
</feature>
<dbReference type="SUPFAM" id="SSF57850">
    <property type="entry name" value="RING/U-box"/>
    <property type="match status" value="1"/>
</dbReference>
<dbReference type="InterPro" id="IPR013783">
    <property type="entry name" value="Ig-like_fold"/>
</dbReference>
<dbReference type="Gene3D" id="3.30.60.90">
    <property type="match status" value="1"/>
</dbReference>
<dbReference type="SUPFAM" id="SSF54277">
    <property type="entry name" value="CAD &amp; PB1 domains"/>
    <property type="match status" value="1"/>
</dbReference>
<keyword evidence="4" id="KW-0597">Phosphoprotein</keyword>
<dbReference type="GO" id="GO:0005776">
    <property type="term" value="C:autophagosome"/>
    <property type="evidence" value="ECO:0007669"/>
    <property type="project" value="UniProtKB-SubCell"/>
</dbReference>
<dbReference type="GO" id="GO:0031430">
    <property type="term" value="C:M band"/>
    <property type="evidence" value="ECO:0007669"/>
    <property type="project" value="UniProtKB-SubCell"/>
</dbReference>
<dbReference type="PROSITE" id="PS51745">
    <property type="entry name" value="PB1"/>
    <property type="match status" value="1"/>
</dbReference>
<dbReference type="SUPFAM" id="SSF46934">
    <property type="entry name" value="UBA-like"/>
    <property type="match status" value="1"/>
</dbReference>
<evidence type="ECO:0000259" key="19">
    <source>
        <dbReference type="PROSITE" id="PS51745"/>
    </source>
</evidence>
<accession>A0A7K9YT45</accession>
<keyword evidence="9" id="KW-0458">Lysosome</keyword>
<evidence type="ECO:0000256" key="9">
    <source>
        <dbReference type="ARBA" id="ARBA00023228"/>
    </source>
</evidence>
<dbReference type="Pfam" id="PF00564">
    <property type="entry name" value="PB1"/>
    <property type="match status" value="1"/>
</dbReference>
<dbReference type="CDD" id="cd14319">
    <property type="entry name" value="UBA_NBR1"/>
    <property type="match status" value="1"/>
</dbReference>
<feature type="domain" description="PB1" evidence="19">
    <location>
        <begin position="4"/>
        <end position="88"/>
    </location>
</feature>
<feature type="region of interest" description="Disordered" evidence="16">
    <location>
        <begin position="796"/>
        <end position="851"/>
    </location>
</feature>
<keyword evidence="15" id="KW-0175">Coiled coil</keyword>
<dbReference type="FunFam" id="3.30.60.90:FF:000007">
    <property type="entry name" value="Next to BRCA1 gene 1 protein"/>
    <property type="match status" value="1"/>
</dbReference>
<dbReference type="PROSITE" id="PS50030">
    <property type="entry name" value="UBA"/>
    <property type="match status" value="1"/>
</dbReference>
<dbReference type="InterPro" id="IPR032350">
    <property type="entry name" value="Nbr1_FW"/>
</dbReference>
<evidence type="ECO:0000259" key="17">
    <source>
        <dbReference type="PROSITE" id="PS50030"/>
    </source>
</evidence>
<keyword evidence="10" id="KW-0968">Cytoplasmic vesicle</keyword>
<dbReference type="InterPro" id="IPR009060">
    <property type="entry name" value="UBA-like_sf"/>
</dbReference>
<evidence type="ECO:0000259" key="18">
    <source>
        <dbReference type="PROSITE" id="PS50135"/>
    </source>
</evidence>
<dbReference type="SMART" id="SM00666">
    <property type="entry name" value="PB1"/>
    <property type="match status" value="1"/>
</dbReference>
<dbReference type="GO" id="GO:0070013">
    <property type="term" value="C:intracellular organelle lumen"/>
    <property type="evidence" value="ECO:0007669"/>
    <property type="project" value="UniProtKB-ARBA"/>
</dbReference>
<feature type="domain" description="ZZ-type" evidence="18">
    <location>
        <begin position="199"/>
        <end position="251"/>
    </location>
</feature>
<dbReference type="Gene3D" id="2.60.40.10">
    <property type="entry name" value="Immunoglobulins"/>
    <property type="match status" value="1"/>
</dbReference>
<dbReference type="FunFam" id="2.60.40.10:FF:000199">
    <property type="entry name" value="next to BRCA1 gene 1 protein-like"/>
    <property type="match status" value="1"/>
</dbReference>
<evidence type="ECO:0000256" key="11">
    <source>
        <dbReference type="ARBA" id="ARBA00037833"/>
    </source>
</evidence>
<evidence type="ECO:0000313" key="20">
    <source>
        <dbReference type="EMBL" id="NXJ13256.1"/>
    </source>
</evidence>
<protein>
    <recommendedName>
        <fullName evidence="12">Next to BRCA1 gene 1 protein</fullName>
    </recommendedName>
    <alternativeName>
        <fullName evidence="13">Neighbor of BRCA1 gene 1 protein</fullName>
    </alternativeName>
</protein>
<dbReference type="GO" id="GO:0016236">
    <property type="term" value="P:macroautophagy"/>
    <property type="evidence" value="ECO:0007669"/>
    <property type="project" value="TreeGrafter"/>
</dbReference>
<dbReference type="GO" id="GO:0008270">
    <property type="term" value="F:zinc ion binding"/>
    <property type="evidence" value="ECO:0007669"/>
    <property type="project" value="UniProtKB-KW"/>
</dbReference>
<dbReference type="GO" id="GO:0005778">
    <property type="term" value="C:peroxisomal membrane"/>
    <property type="evidence" value="ECO:0007669"/>
    <property type="project" value="UniProtKB-ARBA"/>
</dbReference>
<evidence type="ECO:0000256" key="1">
    <source>
        <dbReference type="ARBA" id="ARBA00004371"/>
    </source>
</evidence>
<evidence type="ECO:0000256" key="3">
    <source>
        <dbReference type="ARBA" id="ARBA00022490"/>
    </source>
</evidence>
<keyword evidence="6 14" id="KW-0863">Zinc-finger</keyword>
<dbReference type="EMBL" id="VXAB01010608">
    <property type="protein sequence ID" value="NXJ13256.1"/>
    <property type="molecule type" value="Genomic_DNA"/>
</dbReference>
<sequence length="939" mass="105201">MEPQVNLRVSCRGETQSFLVSDTAHTTWADVEAMVKVSFDLDDIQIKYIDEDNDENSRVSLFSSEEYEEALKIAVKQGNQLQMNVYEESSPLKETSSCSWQLHEKTFSEKLVVLKNELTTQQKLNHSRTGRTNESPPEWFISYLETFREQVVKETVEQLEQKLYEKLIHHNQSPEFSESSITTAPPNSETQTNNGNQRDWLISCCNCQARIVGVRYQCSLCPAYSICEQCEAGTYAHDPNHVLLKLRRPMLRIAENLDIAQFSPCLTTTLEQVRLQKQIDKRFLKAEKQRLRAEKKQRKAEVRELKKQLKLHRKIHLWNSVPVLESSGSPNLKSENLQHSISPSLSQHFQAIVPTLSAVFVDENLPDGTHLQPGTKFIKHWQMKNTGSVEWSSDTKLKLMWGNLTLASSEKKDVLVPSIPMGQVGTISVEFVAPNIEGTYTSHWRLSHRGEQFGPRIWCSIVVDPSPAADSLESNWKDFDSHHKDNISSNKQASKSPSIGDCYLKPERNTHVVGEIMEQAEISLPPFPLKMKNLPSEREFYIPSVDLLTAQDLLSFELLDINIVQELERVPHNTPVDMTPCMSPLPHDSLLLEKPGLGQIEEENEGSGFKPVPDTCVVKVKTEHPLNQEEGEEDMSGTQFVCETVIRSLTLDAAPDHKPPQKKKSLKNELLLSDEGTNHSSITAGSDEDEGDDKDDVQSQGSSASSEDYIIILPECFDTSRPLGESMYSSALSQPSLEKTGESETRAGNSEAERQPQMQSISNILTTSQTIAVVPLAPEVVDTLPQTERNIASLPNHIFQEPSIPTSESVSSTPCNQMREEPSGEDRHEPGSSLFLTSNQKGSEYPRHPQGGSIAEELVKGALSVAASAYKALFAGPPITEQPAATEERTTALLSSLCEMGFCDRQLNLRLLKKHNNNMVQVVTELLQISNGDWYSNRC</sequence>
<keyword evidence="8" id="KW-0832">Ubl conjugation</keyword>